<evidence type="ECO:0000256" key="1">
    <source>
        <dbReference type="SAM" id="MobiDB-lite"/>
    </source>
</evidence>
<evidence type="ECO:0000313" key="5">
    <source>
        <dbReference type="Proteomes" id="UP000323707"/>
    </source>
</evidence>
<name>A0A5M9QQQ7_9HELI</name>
<protein>
    <submittedName>
        <fullName evidence="4">DUF305 domain-containing protein</fullName>
    </submittedName>
</protein>
<gene>
    <name evidence="4" type="ORF">F4V45_03125</name>
</gene>
<dbReference type="Pfam" id="PF03713">
    <property type="entry name" value="DUF305"/>
    <property type="match status" value="1"/>
</dbReference>
<feature type="chain" id="PRO_5024436417" evidence="2">
    <location>
        <begin position="21"/>
        <end position="229"/>
    </location>
</feature>
<evidence type="ECO:0000313" key="4">
    <source>
        <dbReference type="EMBL" id="KAA8710317.1"/>
    </source>
</evidence>
<accession>A0A5M9QQQ7</accession>
<dbReference type="InterPro" id="IPR012347">
    <property type="entry name" value="Ferritin-like"/>
</dbReference>
<keyword evidence="2" id="KW-0732">Signal</keyword>
<evidence type="ECO:0000256" key="2">
    <source>
        <dbReference type="SAM" id="SignalP"/>
    </source>
</evidence>
<sequence length="229" mass="25609">MKNILLSCCVAAALAQVSMAKPHEHSSDSHAHSHATQAHQSPESAFIQEVLNLMHAPMMEAKFTESGNPNIDFLQNMIPHHKGAILSSQKLLQSKDLHPKLKKIAKAIISAQEKEIAYFTKLLRNEAQLRQEIDKEQYQQFVQQAKRDMQTMMQAMHKSSQESSSDDVQSAYMHSMIAHHQGAIDAAKQILSISNNATIKKIANAIIAAQESEIKEFRAMLADTRNSTR</sequence>
<dbReference type="InterPro" id="IPR005183">
    <property type="entry name" value="DUF305_CopM-like"/>
</dbReference>
<feature type="signal peptide" evidence="2">
    <location>
        <begin position="1"/>
        <end position="20"/>
    </location>
</feature>
<dbReference type="PANTHER" id="PTHR36933:SF1">
    <property type="entry name" value="SLL0788 PROTEIN"/>
    <property type="match status" value="1"/>
</dbReference>
<organism evidence="4 5">
    <name type="scientific">Helicobacter canis</name>
    <dbReference type="NCBI Taxonomy" id="29419"/>
    <lineage>
        <taxon>Bacteria</taxon>
        <taxon>Pseudomonadati</taxon>
        <taxon>Campylobacterota</taxon>
        <taxon>Epsilonproteobacteria</taxon>
        <taxon>Campylobacterales</taxon>
        <taxon>Helicobacteraceae</taxon>
        <taxon>Helicobacter</taxon>
    </lineage>
</organism>
<proteinExistence type="predicted"/>
<dbReference type="EMBL" id="VXKE01000008">
    <property type="protein sequence ID" value="KAA8710317.1"/>
    <property type="molecule type" value="Genomic_DNA"/>
</dbReference>
<dbReference type="Gene3D" id="1.20.1260.10">
    <property type="match status" value="2"/>
</dbReference>
<feature type="compositionally biased region" description="Basic and acidic residues" evidence="1">
    <location>
        <begin position="21"/>
        <end position="31"/>
    </location>
</feature>
<dbReference type="Proteomes" id="UP000323707">
    <property type="component" value="Unassembled WGS sequence"/>
</dbReference>
<feature type="region of interest" description="Disordered" evidence="1">
    <location>
        <begin position="21"/>
        <end position="41"/>
    </location>
</feature>
<comment type="caution">
    <text evidence="4">The sequence shown here is derived from an EMBL/GenBank/DDBJ whole genome shotgun (WGS) entry which is preliminary data.</text>
</comment>
<dbReference type="PANTHER" id="PTHR36933">
    <property type="entry name" value="SLL0788 PROTEIN"/>
    <property type="match status" value="1"/>
</dbReference>
<feature type="domain" description="DUF305" evidence="3">
    <location>
        <begin position="71"/>
        <end position="221"/>
    </location>
</feature>
<dbReference type="RefSeq" id="WP_150337016.1">
    <property type="nucleotide sequence ID" value="NZ_VXKE01000008.1"/>
</dbReference>
<evidence type="ECO:0000259" key="3">
    <source>
        <dbReference type="Pfam" id="PF03713"/>
    </source>
</evidence>
<reference evidence="4 5" key="1">
    <citation type="submission" date="2019-09" db="EMBL/GenBank/DDBJ databases">
        <title>Draft genome sequence of various Type strains from the CCUG.</title>
        <authorList>
            <person name="Pineiro-Iglesias B."/>
            <person name="Tunovic T."/>
            <person name="Unosson C."/>
            <person name="Inganas E."/>
            <person name="Ohlen M."/>
            <person name="Cardew S."/>
            <person name="Jensie-Markopoulos S."/>
            <person name="Salva-Serra F."/>
            <person name="Jaen-Luchoro D."/>
            <person name="Karlsson R."/>
            <person name="Svensson-Stadler L."/>
            <person name="Chun J."/>
            <person name="Moore E."/>
        </authorList>
    </citation>
    <scope>NUCLEOTIDE SEQUENCE [LARGE SCALE GENOMIC DNA]</scope>
    <source>
        <strain evidence="4 5">CCUG 32756T</strain>
    </source>
</reference>
<dbReference type="AlphaFoldDB" id="A0A5M9QQQ7"/>